<protein>
    <submittedName>
        <fullName evidence="1">Uncharacterized protein</fullName>
    </submittedName>
</protein>
<reference evidence="1" key="1">
    <citation type="submission" date="2020-05" db="EMBL/GenBank/DDBJ databases">
        <title>Mycena genomes resolve the evolution of fungal bioluminescence.</title>
        <authorList>
            <person name="Tsai I.J."/>
        </authorList>
    </citation>
    <scope>NUCLEOTIDE SEQUENCE</scope>
    <source>
        <strain evidence="1">110903Hualien_Pintung</strain>
    </source>
</reference>
<dbReference type="SUPFAM" id="SSF69322">
    <property type="entry name" value="Tricorn protease domain 2"/>
    <property type="match status" value="1"/>
</dbReference>
<dbReference type="AlphaFoldDB" id="A0A8H6SUH6"/>
<dbReference type="OrthoDB" id="2884736at2759"/>
<dbReference type="EMBL" id="JACAZE010000010">
    <property type="protein sequence ID" value="KAF7305340.1"/>
    <property type="molecule type" value="Genomic_DNA"/>
</dbReference>
<name>A0A8H6SUH6_MYCCL</name>
<keyword evidence="2" id="KW-1185">Reference proteome</keyword>
<gene>
    <name evidence="1" type="ORF">HMN09_00785900</name>
</gene>
<sequence length="443" mass="49132">MLTLTVNEIPRLATDGGPTTDFFLSHPYLVVWSENQVDVWKFVEKHLTHISTLEELIDKPYTLKPALDHTRALFILPEPIRVGPTRLCVFDLPTGRLLRSIDVPNLYADSEMLYREEDARALVTVVVGQNPNRMTEPYGTTLLLEVDVLAGTSHNPRSLPADLISREAERNIPPQVLEPCFFEHTTGFVASSTTRWLGKVELLAWLPEDNQRQPTHRRELRPDQVAHCKAMLPRRHLALDAHTLVLATHLSGGPSTTEMTLIHALSVPGLETRWEADPIPGQVESLDYVPALEVVVVTSDHDVTDHAERTDDALRFRRLVVLLDARTGERRAMDFLDSEVQGAYVLSCHVFGGRIAVVCDNGEVLVVSVADFLANGFGKEGGDDEKVVMQAVFPGNVIAAGLGEREIVAVAGVRKHPVISENGSESDRPEWEEEEGSVLYAGF</sequence>
<dbReference type="Proteomes" id="UP000613580">
    <property type="component" value="Unassembled WGS sequence"/>
</dbReference>
<proteinExistence type="predicted"/>
<evidence type="ECO:0000313" key="2">
    <source>
        <dbReference type="Proteomes" id="UP000613580"/>
    </source>
</evidence>
<organism evidence="1 2">
    <name type="scientific">Mycena chlorophos</name>
    <name type="common">Agaric fungus</name>
    <name type="synonym">Agaricus chlorophos</name>
    <dbReference type="NCBI Taxonomy" id="658473"/>
    <lineage>
        <taxon>Eukaryota</taxon>
        <taxon>Fungi</taxon>
        <taxon>Dikarya</taxon>
        <taxon>Basidiomycota</taxon>
        <taxon>Agaricomycotina</taxon>
        <taxon>Agaricomycetes</taxon>
        <taxon>Agaricomycetidae</taxon>
        <taxon>Agaricales</taxon>
        <taxon>Marasmiineae</taxon>
        <taxon>Mycenaceae</taxon>
        <taxon>Mycena</taxon>
    </lineage>
</organism>
<evidence type="ECO:0000313" key="1">
    <source>
        <dbReference type="EMBL" id="KAF7305340.1"/>
    </source>
</evidence>
<accession>A0A8H6SUH6</accession>
<comment type="caution">
    <text evidence="1">The sequence shown here is derived from an EMBL/GenBank/DDBJ whole genome shotgun (WGS) entry which is preliminary data.</text>
</comment>